<reference evidence="1" key="1">
    <citation type="submission" date="2019-03" db="EMBL/GenBank/DDBJ databases">
        <title>Candidatus Syntrophosphaera thermopropionivorans: a novel player in syntrophic propionate oxidation during anaerobic digestion.</title>
        <authorList>
            <person name="Dyksma S."/>
        </authorList>
    </citation>
    <scope>NUCLEOTIDE SEQUENCE</scope>
    <source>
        <strain evidence="1">W5</strain>
    </source>
</reference>
<name>A0AC61QHP7_9BACT</name>
<evidence type="ECO:0000313" key="1">
    <source>
        <dbReference type="EMBL" id="TDF72479.1"/>
    </source>
</evidence>
<accession>A0AC61QHP7</accession>
<protein>
    <submittedName>
        <fullName evidence="1">CRTAC1 family protein</fullName>
    </submittedName>
</protein>
<evidence type="ECO:0000313" key="2">
    <source>
        <dbReference type="Proteomes" id="UP000294588"/>
    </source>
</evidence>
<proteinExistence type="predicted"/>
<keyword evidence="2" id="KW-1185">Reference proteome</keyword>
<sequence>MKWFLIICFLSFSLLFAITQDDFRWLIDTEQFSLIEKYSPSWQKWQEGGKEELSLLLEYSQRAEKPELELKCNEILALKYNQLENALRWINTAERLQLENQQIEEMYLKLSQVFTNPQDRITLDYYFGKITQEEFLEQILQLRGYNQIIEDIARGWIDEISSEYSDSLALAMINRFEYHFPLSQWTQATYFYKLYHYLSLGQYDIMHQCIQEQGYRSAECLYISALYTLSPDYRRNQELSNNRLILNQAIYMLDSALKDYSSDQEIRVVYDLYTPEQWRNRLLLTKVKGEYYSLLADLNLYGDEENIYALFNEPNDALIQLLEDISVIQFDNNDRGELAELHYWKGKINVLISQKNYLQTAAKEYTTALVYGSPRKKYDDSCLHDLEFLKNKLNVDKELIAWLHEIMNYDGIIFEEYPFPDKHYSRIAIGDYDNDGYNDLLFDGHSLWHNDSGQSFTEVSDTMNVANLSANGALWADFNRDGYLDFVTISHNSEGLGESLMKNQDGLRFVKVNERAGDVDDHYPTEGAAWIDIDGEGYPSLYCANYEQWQIRSGYPDFFWHNDHGYFKDESVKRGFRSPTYADNPGLAGRGVAPSDFDNDGKQEILVTNYRLNRNFCWDQKDSIFVDVAALYCLTGHYQDGFYGHSIGADWGDFDNDGDLDLFVANLAHPRFIEFSDISQLLRNDGLSYKIIESDTIWFWQFTDITKSAGITYDECHSDPLWLDADNDGYLDLFITSIYKNERSYIYKNNRDGTFTDITFLAGARVYNGWGNATADLDRNGLTDLVIASGSGDKILLNKTQTTNNSIFIKPVWQDDKIILIDNPVKFSQFPTSPAFGTRVKLILRDADGKQRTLIRELASAKGTTSQNAQELHFGLGNATVLSIERVKYAKDKN</sequence>
<comment type="caution">
    <text evidence="1">The sequence shown here is derived from an EMBL/GenBank/DDBJ whole genome shotgun (WGS) entry which is preliminary data.</text>
</comment>
<dbReference type="EMBL" id="SMOG01000033">
    <property type="protein sequence ID" value="TDF72479.1"/>
    <property type="molecule type" value="Genomic_DNA"/>
</dbReference>
<dbReference type="Proteomes" id="UP000294588">
    <property type="component" value="Unassembled WGS sequence"/>
</dbReference>
<gene>
    <name evidence="1" type="ORF">E0946_06815</name>
</gene>
<organism evidence="1 2">
    <name type="scientific">Candidatus Syntrophosphaera thermopropionivorans</name>
    <dbReference type="NCBI Taxonomy" id="2593015"/>
    <lineage>
        <taxon>Bacteria</taxon>
        <taxon>Pseudomonadati</taxon>
        <taxon>Candidatus Cloacimonadota</taxon>
        <taxon>Candidatus Cloacimonadia</taxon>
        <taxon>Candidatus Cloacimonadales</taxon>
        <taxon>Candidatus Cloacimonadaceae</taxon>
        <taxon>Candidatus Syntrophosphaera</taxon>
    </lineage>
</organism>